<evidence type="ECO:0000313" key="5">
    <source>
        <dbReference type="EMBL" id="MDT7831604.1"/>
    </source>
</evidence>
<evidence type="ECO:0000259" key="3">
    <source>
        <dbReference type="PROSITE" id="PS50110"/>
    </source>
</evidence>
<dbReference type="Proteomes" id="UP001257277">
    <property type="component" value="Unassembled WGS sequence"/>
</dbReference>
<dbReference type="RefSeq" id="WP_349240864.1">
    <property type="nucleotide sequence ID" value="NZ_JAVTTO010000002.1"/>
</dbReference>
<accession>A0ABU3LCZ8</accession>
<organism evidence="5 6">
    <name type="scientific">Asprobacillus argus</name>
    <dbReference type="NCBI Taxonomy" id="3076534"/>
    <lineage>
        <taxon>Bacteria</taxon>
        <taxon>Pseudomonadati</taxon>
        <taxon>Bacteroidota</taxon>
        <taxon>Flavobacteriia</taxon>
        <taxon>Flavobacteriales</taxon>
        <taxon>Flavobacteriaceae</taxon>
        <taxon>Asprobacillus</taxon>
    </lineage>
</organism>
<feature type="domain" description="HTH LytTR-type" evidence="4">
    <location>
        <begin position="143"/>
        <end position="248"/>
    </location>
</feature>
<evidence type="ECO:0000256" key="1">
    <source>
        <dbReference type="PROSITE-ProRule" id="PRU00169"/>
    </source>
</evidence>
<dbReference type="InterPro" id="IPR046947">
    <property type="entry name" value="LytR-like"/>
</dbReference>
<dbReference type="PANTHER" id="PTHR37299">
    <property type="entry name" value="TRANSCRIPTIONAL REGULATOR-RELATED"/>
    <property type="match status" value="1"/>
</dbReference>
<dbReference type="SMART" id="SM00448">
    <property type="entry name" value="REC"/>
    <property type="match status" value="1"/>
</dbReference>
<sequence length="253" mass="29108">MIKVVIIDKDLKTRSYLSKKLALFEGVTVVAQASTIQKGIQAITETEPNLVFLEVEMPEKSGFQILKKIPEVNFEIVFMCKIVDYAIEAIRHNALDYIVKPPKMEDIEEILERYQERLELKRAQQKRTIKEKIHSLYDPSKKILLPTPKGYKLMNIDDIVYCESSGRYTIVRPYGEKSITIAQNLGSFEDGVSAHGFIRIHDSYMINIQYLDSYNRDAQKYGEVHLTDGTKLKVSRTRRSELLNVLKGFKVSA</sequence>
<dbReference type="SMART" id="SM00850">
    <property type="entry name" value="LytTR"/>
    <property type="match status" value="1"/>
</dbReference>
<dbReference type="PROSITE" id="PS50930">
    <property type="entry name" value="HTH_LYTTR"/>
    <property type="match status" value="1"/>
</dbReference>
<dbReference type="InterPro" id="IPR001789">
    <property type="entry name" value="Sig_transdc_resp-reg_receiver"/>
</dbReference>
<keyword evidence="6" id="KW-1185">Reference proteome</keyword>
<dbReference type="Pfam" id="PF04397">
    <property type="entry name" value="LytTR"/>
    <property type="match status" value="1"/>
</dbReference>
<evidence type="ECO:0000313" key="6">
    <source>
        <dbReference type="Proteomes" id="UP001257277"/>
    </source>
</evidence>
<protein>
    <submittedName>
        <fullName evidence="5">LytTR family DNA-binding domain-containing protein</fullName>
    </submittedName>
</protein>
<keyword evidence="5" id="KW-0238">DNA-binding</keyword>
<name>A0ABU3LCZ8_9FLAO</name>
<evidence type="ECO:0000259" key="4">
    <source>
        <dbReference type="PROSITE" id="PS50930"/>
    </source>
</evidence>
<evidence type="ECO:0000256" key="2">
    <source>
        <dbReference type="SAM" id="Coils"/>
    </source>
</evidence>
<dbReference type="GO" id="GO:0003677">
    <property type="term" value="F:DNA binding"/>
    <property type="evidence" value="ECO:0007669"/>
    <property type="project" value="UniProtKB-KW"/>
</dbReference>
<dbReference type="InterPro" id="IPR011006">
    <property type="entry name" value="CheY-like_superfamily"/>
</dbReference>
<feature type="domain" description="Response regulatory" evidence="3">
    <location>
        <begin position="3"/>
        <end position="115"/>
    </location>
</feature>
<dbReference type="Pfam" id="PF00072">
    <property type="entry name" value="Response_reg"/>
    <property type="match status" value="1"/>
</dbReference>
<comment type="caution">
    <text evidence="5">The sequence shown here is derived from an EMBL/GenBank/DDBJ whole genome shotgun (WGS) entry which is preliminary data.</text>
</comment>
<dbReference type="EMBL" id="JAVTTO010000002">
    <property type="protein sequence ID" value="MDT7831604.1"/>
    <property type="molecule type" value="Genomic_DNA"/>
</dbReference>
<dbReference type="PANTHER" id="PTHR37299:SF1">
    <property type="entry name" value="STAGE 0 SPORULATION PROTEIN A HOMOLOG"/>
    <property type="match status" value="1"/>
</dbReference>
<feature type="coiled-coil region" evidence="2">
    <location>
        <begin position="104"/>
        <end position="131"/>
    </location>
</feature>
<proteinExistence type="predicted"/>
<dbReference type="InterPro" id="IPR007492">
    <property type="entry name" value="LytTR_DNA-bd_dom"/>
</dbReference>
<dbReference type="Gene3D" id="2.40.50.1020">
    <property type="entry name" value="LytTr DNA-binding domain"/>
    <property type="match status" value="1"/>
</dbReference>
<dbReference type="SUPFAM" id="SSF52172">
    <property type="entry name" value="CheY-like"/>
    <property type="match status" value="1"/>
</dbReference>
<reference evidence="5 6" key="1">
    <citation type="submission" date="2023-09" db="EMBL/GenBank/DDBJ databases">
        <title>Novel taxa isolated from Blanes Bay.</title>
        <authorList>
            <person name="Rey-Velasco X."/>
            <person name="Lucena T."/>
        </authorList>
    </citation>
    <scope>NUCLEOTIDE SEQUENCE [LARGE SCALE GENOMIC DNA]</scope>
    <source>
        <strain evidence="5 6">S356</strain>
    </source>
</reference>
<dbReference type="Gene3D" id="3.40.50.2300">
    <property type="match status" value="1"/>
</dbReference>
<keyword evidence="2" id="KW-0175">Coiled coil</keyword>
<comment type="caution">
    <text evidence="1">Lacks conserved residue(s) required for the propagation of feature annotation.</text>
</comment>
<dbReference type="PROSITE" id="PS50110">
    <property type="entry name" value="RESPONSE_REGULATORY"/>
    <property type="match status" value="1"/>
</dbReference>
<gene>
    <name evidence="5" type="ORF">RQM59_04390</name>
</gene>